<reference evidence="1 2" key="1">
    <citation type="submission" date="2015-09" db="EMBL/GenBank/DDBJ databases">
        <title>Genome announcement of multiple Pseudomonas syringae strains.</title>
        <authorList>
            <person name="Thakur S."/>
            <person name="Wang P.W."/>
            <person name="Gong Y."/>
            <person name="Weir B.S."/>
            <person name="Guttman D.S."/>
        </authorList>
    </citation>
    <scope>NUCLEOTIDE SEQUENCE [LARGE SCALE GENOMIC DNA]</scope>
    <source>
        <strain evidence="1 2">ICMP2802</strain>
    </source>
</reference>
<dbReference type="EMBL" id="LJPM01000361">
    <property type="protein sequence ID" value="KPW17411.1"/>
    <property type="molecule type" value="Genomic_DNA"/>
</dbReference>
<name>A0A0P9HB66_PSESX</name>
<comment type="caution">
    <text evidence="1">The sequence shown here is derived from an EMBL/GenBank/DDBJ whole genome shotgun (WGS) entry which is preliminary data.</text>
</comment>
<dbReference type="Proteomes" id="UP000050297">
    <property type="component" value="Unassembled WGS sequence"/>
</dbReference>
<gene>
    <name evidence="1" type="ORF">ALO91_103389</name>
</gene>
<evidence type="ECO:0000313" key="1">
    <source>
        <dbReference type="EMBL" id="KPW17411.1"/>
    </source>
</evidence>
<proteinExistence type="predicted"/>
<dbReference type="AlphaFoldDB" id="A0A0P9HB66"/>
<organism evidence="1 2">
    <name type="scientific">Pseudomonas syringae pv. aceris</name>
    <dbReference type="NCBI Taxonomy" id="199198"/>
    <lineage>
        <taxon>Bacteria</taxon>
        <taxon>Pseudomonadati</taxon>
        <taxon>Pseudomonadota</taxon>
        <taxon>Gammaproteobacteria</taxon>
        <taxon>Pseudomonadales</taxon>
        <taxon>Pseudomonadaceae</taxon>
        <taxon>Pseudomonas</taxon>
        <taxon>Pseudomonas syringae</taxon>
    </lineage>
</organism>
<protein>
    <submittedName>
        <fullName evidence="1">Uncharacterized protein</fullName>
    </submittedName>
</protein>
<sequence>MSLNRRQDSAVVTHAPARLPLLKLFAIIHNYRWKSGIQNSWKSVAKTP</sequence>
<accession>A0A0P9HB66</accession>
<dbReference type="PATRIC" id="fig|199198.5.peg.648"/>
<evidence type="ECO:0000313" key="2">
    <source>
        <dbReference type="Proteomes" id="UP000050297"/>
    </source>
</evidence>